<reference evidence="2 3" key="1">
    <citation type="submission" date="2024-06" db="EMBL/GenBank/DDBJ databases">
        <title>Novosphingobium rhizovicinus M1R2S20.</title>
        <authorList>
            <person name="Sun J.-Q."/>
        </authorList>
    </citation>
    <scope>NUCLEOTIDE SEQUENCE [LARGE SCALE GENOMIC DNA]</scope>
    <source>
        <strain evidence="2 3">M1R2S20</strain>
    </source>
</reference>
<dbReference type="RefSeq" id="WP_367774809.1">
    <property type="nucleotide sequence ID" value="NZ_JBFNXR010000052.1"/>
</dbReference>
<keyword evidence="3" id="KW-1185">Reference proteome</keyword>
<sequence length="170" mass="18387">MQSADAPGSGSGAPPQEVYGPDEVGMFFGALASARDRFGHVIRDLAREYGIGPRGPWMVGVIGRQPASPHQLAEFFSIGRSLVTAELRQLQSAGLIAYSKSKSDGRMVTLSLTSKGVELRERVTASLGRMLQQRLAGYSKREVMQCARLLNDFAQGNPYATLAVEEDPED</sequence>
<protein>
    <submittedName>
        <fullName evidence="2">MarR family winged helix-turn-helix transcriptional regulator</fullName>
    </submittedName>
</protein>
<comment type="caution">
    <text evidence="2">The sequence shown here is derived from an EMBL/GenBank/DDBJ whole genome shotgun (WGS) entry which is preliminary data.</text>
</comment>
<evidence type="ECO:0000313" key="2">
    <source>
        <dbReference type="EMBL" id="MEW9856377.1"/>
    </source>
</evidence>
<dbReference type="Pfam" id="PF12802">
    <property type="entry name" value="MarR_2"/>
    <property type="match status" value="1"/>
</dbReference>
<dbReference type="PRINTS" id="PR00598">
    <property type="entry name" value="HTHMARR"/>
</dbReference>
<accession>A0ABV3REV4</accession>
<evidence type="ECO:0000259" key="1">
    <source>
        <dbReference type="PROSITE" id="PS50995"/>
    </source>
</evidence>
<evidence type="ECO:0000313" key="3">
    <source>
        <dbReference type="Proteomes" id="UP001556118"/>
    </source>
</evidence>
<dbReference type="InterPro" id="IPR000835">
    <property type="entry name" value="HTH_MarR-typ"/>
</dbReference>
<gene>
    <name evidence="2" type="ORF">ABUH87_14660</name>
</gene>
<dbReference type="InterPro" id="IPR036390">
    <property type="entry name" value="WH_DNA-bd_sf"/>
</dbReference>
<dbReference type="Gene3D" id="1.10.10.10">
    <property type="entry name" value="Winged helix-like DNA-binding domain superfamily/Winged helix DNA-binding domain"/>
    <property type="match status" value="1"/>
</dbReference>
<dbReference type="InterPro" id="IPR039422">
    <property type="entry name" value="MarR/SlyA-like"/>
</dbReference>
<dbReference type="EMBL" id="JBFNXR010000052">
    <property type="protein sequence ID" value="MEW9856377.1"/>
    <property type="molecule type" value="Genomic_DNA"/>
</dbReference>
<dbReference type="SUPFAM" id="SSF46785">
    <property type="entry name" value="Winged helix' DNA-binding domain"/>
    <property type="match status" value="1"/>
</dbReference>
<dbReference type="Proteomes" id="UP001556118">
    <property type="component" value="Unassembled WGS sequence"/>
</dbReference>
<dbReference type="PROSITE" id="PS50995">
    <property type="entry name" value="HTH_MARR_2"/>
    <property type="match status" value="1"/>
</dbReference>
<organism evidence="2 3">
    <name type="scientific">Novosphingobium rhizovicinum</name>
    <dbReference type="NCBI Taxonomy" id="3228928"/>
    <lineage>
        <taxon>Bacteria</taxon>
        <taxon>Pseudomonadati</taxon>
        <taxon>Pseudomonadota</taxon>
        <taxon>Alphaproteobacteria</taxon>
        <taxon>Sphingomonadales</taxon>
        <taxon>Sphingomonadaceae</taxon>
        <taxon>Novosphingobium</taxon>
    </lineage>
</organism>
<dbReference type="InterPro" id="IPR036388">
    <property type="entry name" value="WH-like_DNA-bd_sf"/>
</dbReference>
<dbReference type="PANTHER" id="PTHR33164">
    <property type="entry name" value="TRANSCRIPTIONAL REGULATOR, MARR FAMILY"/>
    <property type="match status" value="1"/>
</dbReference>
<feature type="domain" description="HTH marR-type" evidence="1">
    <location>
        <begin position="24"/>
        <end position="155"/>
    </location>
</feature>
<proteinExistence type="predicted"/>
<dbReference type="PANTHER" id="PTHR33164:SF43">
    <property type="entry name" value="HTH-TYPE TRANSCRIPTIONAL REPRESSOR YETL"/>
    <property type="match status" value="1"/>
</dbReference>
<name>A0ABV3REV4_9SPHN</name>
<dbReference type="SMART" id="SM00347">
    <property type="entry name" value="HTH_MARR"/>
    <property type="match status" value="1"/>
</dbReference>